<proteinExistence type="predicted"/>
<dbReference type="AlphaFoldDB" id="A0A538SDV8"/>
<dbReference type="EMBL" id="VBOT01000121">
    <property type="protein sequence ID" value="TMQ49555.1"/>
    <property type="molecule type" value="Genomic_DNA"/>
</dbReference>
<comment type="caution">
    <text evidence="1">The sequence shown here is derived from an EMBL/GenBank/DDBJ whole genome shotgun (WGS) entry which is preliminary data.</text>
</comment>
<sequence length="130" mass="14881">MKKLIFMAIIAFAAWQAWKNYPNLSEFLHHRASHEAVVENRARDTIEHLKLKVGSQTFVRDAIESGSSAVIPFRVDQDSEFDLTWGWRGQVKEEHWSGGMVPRGPMVQRHIFTIDDEGGVIYRTENKLGG</sequence>
<gene>
    <name evidence="1" type="ORF">E6K73_09780</name>
</gene>
<evidence type="ECO:0000313" key="1">
    <source>
        <dbReference type="EMBL" id="TMQ49555.1"/>
    </source>
</evidence>
<reference evidence="1 2" key="1">
    <citation type="journal article" date="2019" name="Nat. Microbiol.">
        <title>Mediterranean grassland soil C-N compound turnover is dependent on rainfall and depth, and is mediated by genomically divergent microorganisms.</title>
        <authorList>
            <person name="Diamond S."/>
            <person name="Andeer P.F."/>
            <person name="Li Z."/>
            <person name="Crits-Christoph A."/>
            <person name="Burstein D."/>
            <person name="Anantharaman K."/>
            <person name="Lane K.R."/>
            <person name="Thomas B.C."/>
            <person name="Pan C."/>
            <person name="Northen T.R."/>
            <person name="Banfield J.F."/>
        </authorList>
    </citation>
    <scope>NUCLEOTIDE SEQUENCE [LARGE SCALE GENOMIC DNA]</scope>
    <source>
        <strain evidence="1">WS_3</strain>
    </source>
</reference>
<name>A0A538SDV8_UNCEI</name>
<dbReference type="Proteomes" id="UP000320184">
    <property type="component" value="Unassembled WGS sequence"/>
</dbReference>
<evidence type="ECO:0000313" key="2">
    <source>
        <dbReference type="Proteomes" id="UP000320184"/>
    </source>
</evidence>
<accession>A0A538SDV8</accession>
<protein>
    <submittedName>
        <fullName evidence="1">Uncharacterized protein</fullName>
    </submittedName>
</protein>
<organism evidence="1 2">
    <name type="scientific">Eiseniibacteriota bacterium</name>
    <dbReference type="NCBI Taxonomy" id="2212470"/>
    <lineage>
        <taxon>Bacteria</taxon>
        <taxon>Candidatus Eiseniibacteriota</taxon>
    </lineage>
</organism>